<keyword evidence="1" id="KW-1015">Disulfide bond</keyword>
<dbReference type="PANTHER" id="PTHR15036:SF85">
    <property type="entry name" value="SP2353, ISOFORM A"/>
    <property type="match status" value="1"/>
</dbReference>
<proteinExistence type="predicted"/>
<dbReference type="Proteomes" id="UP001558652">
    <property type="component" value="Unassembled WGS sequence"/>
</dbReference>
<feature type="domain" description="Laminin G" evidence="2">
    <location>
        <begin position="518"/>
        <end position="697"/>
    </location>
</feature>
<feature type="domain" description="Laminin G" evidence="2">
    <location>
        <begin position="1"/>
        <end position="107"/>
    </location>
</feature>
<comment type="caution">
    <text evidence="3">The sequence shown here is derived from an EMBL/GenBank/DDBJ whole genome shotgun (WGS) entry which is preliminary data.</text>
</comment>
<dbReference type="AlphaFoldDB" id="A0ABD0YB03"/>
<dbReference type="SUPFAM" id="SSF49899">
    <property type="entry name" value="Concanavalin A-like lectins/glucanases"/>
    <property type="match status" value="4"/>
</dbReference>
<evidence type="ECO:0000259" key="2">
    <source>
        <dbReference type="PROSITE" id="PS50025"/>
    </source>
</evidence>
<evidence type="ECO:0000256" key="1">
    <source>
        <dbReference type="PROSITE-ProRule" id="PRU00122"/>
    </source>
</evidence>
<feature type="disulfide bond" evidence="1">
    <location>
        <begin position="670"/>
        <end position="697"/>
    </location>
</feature>
<dbReference type="Gene3D" id="2.60.120.200">
    <property type="match status" value="4"/>
</dbReference>
<name>A0ABD0YB03_9HEMI</name>
<accession>A0ABD0YB03</accession>
<feature type="domain" description="Laminin G" evidence="2">
    <location>
        <begin position="339"/>
        <end position="513"/>
    </location>
</feature>
<dbReference type="Pfam" id="PF00054">
    <property type="entry name" value="Laminin_G_1"/>
    <property type="match status" value="1"/>
</dbReference>
<sequence length="702" mass="76619">MMTTGRYNAGNWTRVEASRYFDRKKKLEKGVLKVGDEIRDGAPTHPAGRDTIPDMSETRYFIGGLPPGVPPLQRNLHPFLGCMSELQIAQEGYNPLKGQFWGVQPSCSNNPLTVAGFYGNGYLELPSQTLKKKANFGFVFSTRRHDALLMLSTFEGLGSYLEDKEEVTNLVEQEERKLSYYSVSLRRGQVDVRLNGGRGEVRLASVGPDLADAAAHSVSVSKLGRRLELRVDDHLEATALLPAEGGAPVRAPGPQGGLYFGGLPPHFNTTGRTFSAVPFVGTIKDAIFNDMILGFNDAVAFKEVTIGRYGPDGHEGGENGSGDGEGCRKVASYNLEPGAVKLGDTPGSHVRINLRKRSLLHKNFTLQLQFRTFHPNGLLFITVGGKGKQPHYLMVGLRNGRVHVALKAKRKADISAHVVVNDGIWHKMVLEKQGRHLVLRVDSTDPEKVKTAKRTNVGSLLYVGGLPTSGVNLPEALLNRLEGFKGCIRGLVLNNKEEDLVGDKAVAVGVGQCFPHIEPGSYFPGDAYAIYKNKFNIGSFLELELELRTSELNGVLLSVSEPDGYPALSLELEGGSVLLSGDMGDRRPFQVRQPFPTKAAACDNKWHRVQAAFFDDRLTLRVDGGTGHSYWLADNGHLTQATTNSPLYIGGIPEGSTSGTLQSRENFKGCLRNVIINGERRDWTDMAALQNILLSSCPLVSN</sequence>
<evidence type="ECO:0000313" key="3">
    <source>
        <dbReference type="EMBL" id="KAL1124511.1"/>
    </source>
</evidence>
<dbReference type="FunFam" id="2.60.120.200:FF:000200">
    <property type="entry name" value="Laminin subunit alpha-3"/>
    <property type="match status" value="1"/>
</dbReference>
<organism evidence="3 4">
    <name type="scientific">Ranatra chinensis</name>
    <dbReference type="NCBI Taxonomy" id="642074"/>
    <lineage>
        <taxon>Eukaryota</taxon>
        <taxon>Metazoa</taxon>
        <taxon>Ecdysozoa</taxon>
        <taxon>Arthropoda</taxon>
        <taxon>Hexapoda</taxon>
        <taxon>Insecta</taxon>
        <taxon>Pterygota</taxon>
        <taxon>Neoptera</taxon>
        <taxon>Paraneoptera</taxon>
        <taxon>Hemiptera</taxon>
        <taxon>Heteroptera</taxon>
        <taxon>Panheteroptera</taxon>
        <taxon>Nepomorpha</taxon>
        <taxon>Nepidae</taxon>
        <taxon>Ranatrinae</taxon>
        <taxon>Ranatra</taxon>
    </lineage>
</organism>
<dbReference type="GO" id="GO:0016020">
    <property type="term" value="C:membrane"/>
    <property type="evidence" value="ECO:0007669"/>
    <property type="project" value="UniProtKB-SubCell"/>
</dbReference>
<gene>
    <name evidence="3" type="ORF">AAG570_001137</name>
</gene>
<dbReference type="EMBL" id="JBFDAA010000010">
    <property type="protein sequence ID" value="KAL1124511.1"/>
    <property type="molecule type" value="Genomic_DNA"/>
</dbReference>
<dbReference type="SMART" id="SM00282">
    <property type="entry name" value="LamG"/>
    <property type="match status" value="3"/>
</dbReference>
<dbReference type="InterPro" id="IPR013320">
    <property type="entry name" value="ConA-like_dom_sf"/>
</dbReference>
<comment type="caution">
    <text evidence="1">Lacks conserved residue(s) required for the propagation of feature annotation.</text>
</comment>
<dbReference type="PANTHER" id="PTHR15036">
    <property type="entry name" value="PIKACHURIN-LIKE PROTEIN"/>
    <property type="match status" value="1"/>
</dbReference>
<dbReference type="Pfam" id="PF02210">
    <property type="entry name" value="Laminin_G_2"/>
    <property type="match status" value="3"/>
</dbReference>
<protein>
    <recommendedName>
        <fullName evidence="2">Laminin G domain-containing protein</fullName>
    </recommendedName>
</protein>
<feature type="domain" description="Laminin G" evidence="2">
    <location>
        <begin position="112"/>
        <end position="327"/>
    </location>
</feature>
<evidence type="ECO:0000313" key="4">
    <source>
        <dbReference type="Proteomes" id="UP001558652"/>
    </source>
</evidence>
<dbReference type="InterPro" id="IPR050372">
    <property type="entry name" value="Neurexin-related_CASP"/>
</dbReference>
<reference evidence="3 4" key="1">
    <citation type="submission" date="2024-07" db="EMBL/GenBank/DDBJ databases">
        <title>Chromosome-level genome assembly of the water stick insect Ranatra chinensis (Heteroptera: Nepidae).</title>
        <authorList>
            <person name="Liu X."/>
        </authorList>
    </citation>
    <scope>NUCLEOTIDE SEQUENCE [LARGE SCALE GENOMIC DNA]</scope>
    <source>
        <strain evidence="3">Cailab_2021Rc</strain>
        <tissue evidence="3">Muscle</tissue>
    </source>
</reference>
<keyword evidence="4" id="KW-1185">Reference proteome</keyword>
<dbReference type="InterPro" id="IPR001791">
    <property type="entry name" value="Laminin_G"/>
</dbReference>
<dbReference type="CDD" id="cd00110">
    <property type="entry name" value="LamG"/>
    <property type="match status" value="3"/>
</dbReference>
<dbReference type="PROSITE" id="PS50025">
    <property type="entry name" value="LAM_G_DOMAIN"/>
    <property type="match status" value="4"/>
</dbReference>